<evidence type="ECO:0000313" key="1">
    <source>
        <dbReference type="EMBL" id="MCD9644206.1"/>
    </source>
</evidence>
<accession>A0ABS8VCX0</accession>
<dbReference type="Proteomes" id="UP000823775">
    <property type="component" value="Unassembled WGS sequence"/>
</dbReference>
<evidence type="ECO:0000313" key="2">
    <source>
        <dbReference type="Proteomes" id="UP000823775"/>
    </source>
</evidence>
<name>A0ABS8VCX0_DATST</name>
<sequence>MVNRHNIHDGGDPMSLRIPNLCYARGRQLGKNIRKQAAQGVPKAGSIMHQALLRRIDIFYIGGVPLFGKPSRICGRDRAAFVAGLPLLHVDFNQETSKKQLDVLPQHVSWVFGHINQCRASCWCAVESGG</sequence>
<dbReference type="EMBL" id="JACEIK010004101">
    <property type="protein sequence ID" value="MCD9644206.1"/>
    <property type="molecule type" value="Genomic_DNA"/>
</dbReference>
<comment type="caution">
    <text evidence="1">The sequence shown here is derived from an EMBL/GenBank/DDBJ whole genome shotgun (WGS) entry which is preliminary data.</text>
</comment>
<reference evidence="1 2" key="1">
    <citation type="journal article" date="2021" name="BMC Genomics">
        <title>Datura genome reveals duplications of psychoactive alkaloid biosynthetic genes and high mutation rate following tissue culture.</title>
        <authorList>
            <person name="Rajewski A."/>
            <person name="Carter-House D."/>
            <person name="Stajich J."/>
            <person name="Litt A."/>
        </authorList>
    </citation>
    <scope>NUCLEOTIDE SEQUENCE [LARGE SCALE GENOMIC DNA]</scope>
    <source>
        <strain evidence="1">AR-01</strain>
    </source>
</reference>
<gene>
    <name evidence="1" type="ORF">HAX54_032354</name>
</gene>
<protein>
    <submittedName>
        <fullName evidence="1">Uncharacterized protein</fullName>
    </submittedName>
</protein>
<keyword evidence="2" id="KW-1185">Reference proteome</keyword>
<proteinExistence type="predicted"/>
<organism evidence="1 2">
    <name type="scientific">Datura stramonium</name>
    <name type="common">Jimsonweed</name>
    <name type="synonym">Common thornapple</name>
    <dbReference type="NCBI Taxonomy" id="4076"/>
    <lineage>
        <taxon>Eukaryota</taxon>
        <taxon>Viridiplantae</taxon>
        <taxon>Streptophyta</taxon>
        <taxon>Embryophyta</taxon>
        <taxon>Tracheophyta</taxon>
        <taxon>Spermatophyta</taxon>
        <taxon>Magnoliopsida</taxon>
        <taxon>eudicotyledons</taxon>
        <taxon>Gunneridae</taxon>
        <taxon>Pentapetalae</taxon>
        <taxon>asterids</taxon>
        <taxon>lamiids</taxon>
        <taxon>Solanales</taxon>
        <taxon>Solanaceae</taxon>
        <taxon>Solanoideae</taxon>
        <taxon>Datureae</taxon>
        <taxon>Datura</taxon>
    </lineage>
</organism>